<feature type="transmembrane region" description="Helical" evidence="1">
    <location>
        <begin position="329"/>
        <end position="350"/>
    </location>
</feature>
<feature type="transmembrane region" description="Helical" evidence="1">
    <location>
        <begin position="43"/>
        <end position="64"/>
    </location>
</feature>
<keyword evidence="1" id="KW-1133">Transmembrane helix</keyword>
<keyword evidence="3" id="KW-0808">Transferase</keyword>
<dbReference type="Proteomes" id="UP000318528">
    <property type="component" value="Unassembled WGS sequence"/>
</dbReference>
<keyword evidence="1" id="KW-0812">Transmembrane</keyword>
<sequence>MKQNRIEYLDSLRGLASISVVLSHFVLAYRLDLEFKLLNYSPFHFFYDGFAAVTFFFVLSGYVLTLSLESKESIVLPSFYSKRIFRIMPAYIVTLLISLILYSFFKVVHTNPDSSSWINSFWDKPLDFINFAKQIVFLVPDRYAELVCQNWSLKVEMQFSFLIPFLYIIYKKTNFLFFFFLNLILYSFFSLPVYLFHFSFGISLAMNKDFILAHFVKLKNSSRTILICCILFLYTYRYTLPMYYYYFFREQSVLLNNDDLIWIISGIGSFLILLYCFTSSRLQKILNLNFFTFIGRISYAIYLTHMMVLIFVVPIVINQLNNVGIVNNYVVWFFSLIALLIITIILSYFLTTFIEVPMAKLGNSIIKKTNVSKMELIS</sequence>
<reference evidence="3 4" key="1">
    <citation type="submission" date="2019-07" db="EMBL/GenBank/DDBJ databases">
        <title>Novel species of Flavobacterium.</title>
        <authorList>
            <person name="Liu Q."/>
            <person name="Xin Y.-H."/>
        </authorList>
    </citation>
    <scope>NUCLEOTIDE SEQUENCE [LARGE SCALE GENOMIC DNA]</scope>
    <source>
        <strain evidence="3 4">GSP39</strain>
    </source>
</reference>
<comment type="caution">
    <text evidence="3">The sequence shown here is derived from an EMBL/GenBank/DDBJ whole genome shotgun (WGS) entry which is preliminary data.</text>
</comment>
<dbReference type="InterPro" id="IPR002656">
    <property type="entry name" value="Acyl_transf_3_dom"/>
</dbReference>
<gene>
    <name evidence="3" type="ORF">FNW12_00075</name>
</gene>
<name>A0ABY3CSL8_9FLAO</name>
<evidence type="ECO:0000313" key="3">
    <source>
        <dbReference type="EMBL" id="TRX10347.1"/>
    </source>
</evidence>
<feature type="transmembrane region" description="Helical" evidence="1">
    <location>
        <begin position="12"/>
        <end position="31"/>
    </location>
</feature>
<feature type="domain" description="Acyltransferase 3" evidence="2">
    <location>
        <begin position="7"/>
        <end position="347"/>
    </location>
</feature>
<evidence type="ECO:0000313" key="4">
    <source>
        <dbReference type="Proteomes" id="UP000318528"/>
    </source>
</evidence>
<evidence type="ECO:0000259" key="2">
    <source>
        <dbReference type="Pfam" id="PF01757"/>
    </source>
</evidence>
<dbReference type="PANTHER" id="PTHR23028">
    <property type="entry name" value="ACETYLTRANSFERASE"/>
    <property type="match status" value="1"/>
</dbReference>
<keyword evidence="3" id="KW-0012">Acyltransferase</keyword>
<proteinExistence type="predicted"/>
<accession>A0ABY3CSL8</accession>
<dbReference type="RefSeq" id="WP_143385691.1">
    <property type="nucleotide sequence ID" value="NZ_VJZM01000001.1"/>
</dbReference>
<keyword evidence="4" id="KW-1185">Reference proteome</keyword>
<dbReference type="GO" id="GO:0016746">
    <property type="term" value="F:acyltransferase activity"/>
    <property type="evidence" value="ECO:0007669"/>
    <property type="project" value="UniProtKB-KW"/>
</dbReference>
<feature type="transmembrane region" description="Helical" evidence="1">
    <location>
        <begin position="84"/>
        <end position="105"/>
    </location>
</feature>
<evidence type="ECO:0000256" key="1">
    <source>
        <dbReference type="SAM" id="Phobius"/>
    </source>
</evidence>
<feature type="transmembrane region" description="Helical" evidence="1">
    <location>
        <begin position="260"/>
        <end position="278"/>
    </location>
</feature>
<feature type="transmembrane region" description="Helical" evidence="1">
    <location>
        <begin position="299"/>
        <end position="317"/>
    </location>
</feature>
<organism evidence="3 4">
    <name type="scientific">Flavobacterium gawalongense</name>
    <dbReference type="NCBI Taxonomy" id="2594432"/>
    <lineage>
        <taxon>Bacteria</taxon>
        <taxon>Pseudomonadati</taxon>
        <taxon>Bacteroidota</taxon>
        <taxon>Flavobacteriia</taxon>
        <taxon>Flavobacteriales</taxon>
        <taxon>Flavobacteriaceae</taxon>
        <taxon>Flavobacterium</taxon>
    </lineage>
</organism>
<dbReference type="EMBL" id="VJZN01000001">
    <property type="protein sequence ID" value="TRX10347.1"/>
    <property type="molecule type" value="Genomic_DNA"/>
</dbReference>
<dbReference type="InterPro" id="IPR050879">
    <property type="entry name" value="Acyltransferase_3"/>
</dbReference>
<dbReference type="Pfam" id="PF01757">
    <property type="entry name" value="Acyl_transf_3"/>
    <property type="match status" value="1"/>
</dbReference>
<protein>
    <submittedName>
        <fullName evidence="3">Acyltransferase</fullName>
    </submittedName>
</protein>
<feature type="transmembrane region" description="Helical" evidence="1">
    <location>
        <begin position="175"/>
        <end position="204"/>
    </location>
</feature>
<keyword evidence="1" id="KW-0472">Membrane</keyword>
<feature type="transmembrane region" description="Helical" evidence="1">
    <location>
        <begin position="225"/>
        <end position="248"/>
    </location>
</feature>